<evidence type="ECO:0000256" key="3">
    <source>
        <dbReference type="ARBA" id="ARBA00023163"/>
    </source>
</evidence>
<feature type="domain" description="HTH gntR-type" evidence="4">
    <location>
        <begin position="9"/>
        <end position="77"/>
    </location>
</feature>
<dbReference type="PANTHER" id="PTHR44846">
    <property type="entry name" value="MANNOSYL-D-GLYCERATE TRANSPORT/METABOLISM SYSTEM REPRESSOR MNGR-RELATED"/>
    <property type="match status" value="1"/>
</dbReference>
<dbReference type="Gene3D" id="3.40.1410.10">
    <property type="entry name" value="Chorismate lyase-like"/>
    <property type="match status" value="1"/>
</dbReference>
<dbReference type="Gene3D" id="1.10.10.10">
    <property type="entry name" value="Winged helix-like DNA-binding domain superfamily/Winged helix DNA-binding domain"/>
    <property type="match status" value="1"/>
</dbReference>
<dbReference type="InterPro" id="IPR036388">
    <property type="entry name" value="WH-like_DNA-bd_sf"/>
</dbReference>
<dbReference type="CDD" id="cd07377">
    <property type="entry name" value="WHTH_GntR"/>
    <property type="match status" value="1"/>
</dbReference>
<dbReference type="RefSeq" id="WP_093794763.1">
    <property type="nucleotide sequence ID" value="NZ_CP155571.1"/>
</dbReference>
<evidence type="ECO:0000256" key="1">
    <source>
        <dbReference type="ARBA" id="ARBA00023015"/>
    </source>
</evidence>
<dbReference type="PROSITE" id="PS50949">
    <property type="entry name" value="HTH_GNTR"/>
    <property type="match status" value="1"/>
</dbReference>
<dbReference type="SMART" id="SM00345">
    <property type="entry name" value="HTH_GNTR"/>
    <property type="match status" value="1"/>
</dbReference>
<dbReference type="SUPFAM" id="SSF46785">
    <property type="entry name" value="Winged helix' DNA-binding domain"/>
    <property type="match status" value="1"/>
</dbReference>
<dbReference type="SMART" id="SM00866">
    <property type="entry name" value="UTRA"/>
    <property type="match status" value="1"/>
</dbReference>
<keyword evidence="6" id="KW-1185">Reference proteome</keyword>
<organism evidence="5 6">
    <name type="scientific">Sporomusa acidovorans (strain ATCC 49682 / DSM 3132 / Mol)</name>
    <dbReference type="NCBI Taxonomy" id="1123286"/>
    <lineage>
        <taxon>Bacteria</taxon>
        <taxon>Bacillati</taxon>
        <taxon>Bacillota</taxon>
        <taxon>Negativicutes</taxon>
        <taxon>Selenomonadales</taxon>
        <taxon>Sporomusaceae</taxon>
        <taxon>Sporomusa</taxon>
    </lineage>
</organism>
<reference evidence="5" key="1">
    <citation type="submission" date="2024-05" db="EMBL/GenBank/DDBJ databases">
        <title>Isolation and characterization of Sporomusa carbonis sp. nov., a carboxydotrophic hydrogenogen in the genus of Sporomusa isolated from a charcoal burning pile.</title>
        <authorList>
            <person name="Boeer T."/>
            <person name="Rosenbaum F."/>
            <person name="Eysell L."/>
            <person name="Mueller V."/>
            <person name="Daniel R."/>
            <person name="Poehlein A."/>
        </authorList>
    </citation>
    <scope>NUCLEOTIDE SEQUENCE [LARGE SCALE GENOMIC DNA]</scope>
    <source>
        <strain evidence="5">DSM 3132</strain>
    </source>
</reference>
<proteinExistence type="predicted"/>
<evidence type="ECO:0000313" key="5">
    <source>
        <dbReference type="EMBL" id="XFO74320.1"/>
    </source>
</evidence>
<dbReference type="EMBL" id="CP155571">
    <property type="protein sequence ID" value="XFO74320.1"/>
    <property type="molecule type" value="Genomic_DNA"/>
</dbReference>
<keyword evidence="1" id="KW-0805">Transcription regulation</keyword>
<gene>
    <name evidence="5" type="primary">nagR_3</name>
    <name evidence="5" type="ORF">SPACI_044300</name>
</gene>
<evidence type="ECO:0000313" key="6">
    <source>
        <dbReference type="Proteomes" id="UP000216052"/>
    </source>
</evidence>
<accession>A0ABZ3J8C9</accession>
<dbReference type="Pfam" id="PF00392">
    <property type="entry name" value="GntR"/>
    <property type="match status" value="1"/>
</dbReference>
<protein>
    <submittedName>
        <fullName evidence="5">HTH-type transcriptional repressor NagR</fullName>
    </submittedName>
</protein>
<dbReference type="InterPro" id="IPR028978">
    <property type="entry name" value="Chorismate_lyase_/UTRA_dom_sf"/>
</dbReference>
<dbReference type="Proteomes" id="UP000216052">
    <property type="component" value="Chromosome"/>
</dbReference>
<dbReference type="InterPro" id="IPR011663">
    <property type="entry name" value="UTRA"/>
</dbReference>
<dbReference type="Pfam" id="PF07702">
    <property type="entry name" value="UTRA"/>
    <property type="match status" value="1"/>
</dbReference>
<evidence type="ECO:0000259" key="4">
    <source>
        <dbReference type="PROSITE" id="PS50949"/>
    </source>
</evidence>
<keyword evidence="3" id="KW-0804">Transcription</keyword>
<keyword evidence="2" id="KW-0238">DNA-binding</keyword>
<dbReference type="InterPro" id="IPR000524">
    <property type="entry name" value="Tscrpt_reg_HTH_GntR"/>
</dbReference>
<evidence type="ECO:0000256" key="2">
    <source>
        <dbReference type="ARBA" id="ARBA00023125"/>
    </source>
</evidence>
<dbReference type="InterPro" id="IPR036390">
    <property type="entry name" value="WH_DNA-bd_sf"/>
</dbReference>
<dbReference type="PANTHER" id="PTHR44846:SF1">
    <property type="entry name" value="MANNOSYL-D-GLYCERATE TRANSPORT_METABOLISM SYSTEM REPRESSOR MNGR-RELATED"/>
    <property type="match status" value="1"/>
</dbReference>
<name>A0ABZ3J8C9_SPOA4</name>
<dbReference type="InterPro" id="IPR050679">
    <property type="entry name" value="Bact_HTH_transcr_reg"/>
</dbReference>
<sequence length="255" mass="29627">MSLDKEVPVQLHYQLTNELRNCIEKGHWSIDDIFLTDREIMEKYNVSGTTVRRAVKQLVKEGWLERKPGKGTFIRKEQLNESLGRLTGFFEEIRAKGFIPSAEIFSSKLVSVNSKLLNQFPALEAFQENELVMFEKLHKCNDKPLVYVESFWRAKYGQKMLEDDLALEGLYEMAAKKLNLNLTKADQTISAGAASEKVAHILQIKKKDPVLIMERFAYVENELVEFSYNIYRSDRYRYQVVLHNDRPNGEMIIVP</sequence>
<dbReference type="SUPFAM" id="SSF64288">
    <property type="entry name" value="Chorismate lyase-like"/>
    <property type="match status" value="1"/>
</dbReference>